<evidence type="ECO:0000256" key="4">
    <source>
        <dbReference type="ARBA" id="ARBA00023121"/>
    </source>
</evidence>
<accession>A0A498IG12</accession>
<dbReference type="Pfam" id="PF00234">
    <property type="entry name" value="Tryp_alpha_amyl"/>
    <property type="match status" value="1"/>
</dbReference>
<gene>
    <name evidence="9" type="ORF">DVH24_036330</name>
</gene>
<dbReference type="SUPFAM" id="SSF47699">
    <property type="entry name" value="Bifunctional inhibitor/lipid-transfer protein/seed storage 2S albumin"/>
    <property type="match status" value="1"/>
</dbReference>
<evidence type="ECO:0000256" key="2">
    <source>
        <dbReference type="ARBA" id="ARBA00009748"/>
    </source>
</evidence>
<keyword evidence="5" id="KW-1015">Disulfide bond</keyword>
<keyword evidence="10" id="KW-1185">Reference proteome</keyword>
<proteinExistence type="inferred from homology"/>
<dbReference type="Gene3D" id="1.10.110.10">
    <property type="entry name" value="Plant lipid-transfer and hydrophobic proteins"/>
    <property type="match status" value="1"/>
</dbReference>
<dbReference type="GO" id="GO:0006869">
    <property type="term" value="P:lipid transport"/>
    <property type="evidence" value="ECO:0007669"/>
    <property type="project" value="InterPro"/>
</dbReference>
<evidence type="ECO:0000256" key="7">
    <source>
        <dbReference type="SAM" id="SignalP"/>
    </source>
</evidence>
<comment type="caution">
    <text evidence="9">The sequence shown here is derived from an EMBL/GenBank/DDBJ whole genome shotgun (WGS) entry which is preliminary data.</text>
</comment>
<dbReference type="SMART" id="SM00499">
    <property type="entry name" value="AAI"/>
    <property type="match status" value="1"/>
</dbReference>
<dbReference type="Proteomes" id="UP000290289">
    <property type="component" value="Chromosome 12"/>
</dbReference>
<evidence type="ECO:0000313" key="10">
    <source>
        <dbReference type="Proteomes" id="UP000290289"/>
    </source>
</evidence>
<evidence type="ECO:0000256" key="6">
    <source>
        <dbReference type="RuleBase" id="RU000628"/>
    </source>
</evidence>
<dbReference type="EMBL" id="RDQH01000338">
    <property type="protein sequence ID" value="RXH81989.1"/>
    <property type="molecule type" value="Genomic_DNA"/>
</dbReference>
<feature type="chain" id="PRO_5019728136" description="Non-specific lipid-transfer protein" evidence="7">
    <location>
        <begin position="18"/>
        <end position="116"/>
    </location>
</feature>
<dbReference type="PANTHER" id="PTHR33076">
    <property type="entry name" value="NON-SPECIFIC LIPID-TRANSFER PROTEIN 2-RELATED"/>
    <property type="match status" value="1"/>
</dbReference>
<organism evidence="9 10">
    <name type="scientific">Malus domestica</name>
    <name type="common">Apple</name>
    <name type="synonym">Pyrus malus</name>
    <dbReference type="NCBI Taxonomy" id="3750"/>
    <lineage>
        <taxon>Eukaryota</taxon>
        <taxon>Viridiplantae</taxon>
        <taxon>Streptophyta</taxon>
        <taxon>Embryophyta</taxon>
        <taxon>Tracheophyta</taxon>
        <taxon>Spermatophyta</taxon>
        <taxon>Magnoliopsida</taxon>
        <taxon>eudicotyledons</taxon>
        <taxon>Gunneridae</taxon>
        <taxon>Pentapetalae</taxon>
        <taxon>rosids</taxon>
        <taxon>fabids</taxon>
        <taxon>Rosales</taxon>
        <taxon>Rosaceae</taxon>
        <taxon>Amygdaloideae</taxon>
        <taxon>Maleae</taxon>
        <taxon>Malus</taxon>
    </lineage>
</organism>
<dbReference type="KEGG" id="mdm:103450746"/>
<protein>
    <recommendedName>
        <fullName evidence="6">Non-specific lipid-transfer protein</fullName>
    </recommendedName>
</protein>
<dbReference type="InterPro" id="IPR036312">
    <property type="entry name" value="Bifun_inhib/LTP/seed_sf"/>
</dbReference>
<dbReference type="CDD" id="cd01960">
    <property type="entry name" value="nsLTP1"/>
    <property type="match status" value="1"/>
</dbReference>
<name>A0A498IG12_MALDO</name>
<evidence type="ECO:0000256" key="1">
    <source>
        <dbReference type="ARBA" id="ARBA00003211"/>
    </source>
</evidence>
<sequence>MASPKVVCVFLMCIVLAAPLITGAALTCGQIKVGLAPCLAYLQNGGSPTPGCCRGIKGLVSSATTTADRQNACNCLKTVAAQIKTIKQANAAKLPSLCGANIPYKISTSTNCASVK</sequence>
<evidence type="ECO:0000259" key="8">
    <source>
        <dbReference type="SMART" id="SM00499"/>
    </source>
</evidence>
<keyword evidence="3 6" id="KW-0813">Transport</keyword>
<keyword evidence="4 6" id="KW-0446">Lipid-binding</keyword>
<dbReference type="PRINTS" id="PR00382">
    <property type="entry name" value="LIPIDTRNSFER"/>
</dbReference>
<evidence type="ECO:0000256" key="3">
    <source>
        <dbReference type="ARBA" id="ARBA00022448"/>
    </source>
</evidence>
<comment type="similarity">
    <text evidence="2 6">Belongs to the plant LTP family.</text>
</comment>
<keyword evidence="7" id="KW-0732">Signal</keyword>
<dbReference type="AlphaFoldDB" id="A0A498IG12"/>
<dbReference type="InterPro" id="IPR016140">
    <property type="entry name" value="Bifunc_inhib/LTP/seed_store"/>
</dbReference>
<dbReference type="GO" id="GO:0008289">
    <property type="term" value="F:lipid binding"/>
    <property type="evidence" value="ECO:0007669"/>
    <property type="project" value="UniProtKB-KW"/>
</dbReference>
<dbReference type="OrthoDB" id="1890443at2759"/>
<feature type="signal peptide" evidence="7">
    <location>
        <begin position="1"/>
        <end position="17"/>
    </location>
</feature>
<reference evidence="9 10" key="1">
    <citation type="submission" date="2018-10" db="EMBL/GenBank/DDBJ databases">
        <title>A high-quality apple genome assembly.</title>
        <authorList>
            <person name="Hu J."/>
        </authorList>
    </citation>
    <scope>NUCLEOTIDE SEQUENCE [LARGE SCALE GENOMIC DNA]</scope>
    <source>
        <strain evidence="10">cv. HFTH1</strain>
        <tissue evidence="9">Young leaf</tissue>
    </source>
</reference>
<evidence type="ECO:0000313" key="9">
    <source>
        <dbReference type="EMBL" id="RXH81989.1"/>
    </source>
</evidence>
<dbReference type="InterPro" id="IPR000528">
    <property type="entry name" value="Plant_nsLTP"/>
</dbReference>
<feature type="domain" description="Bifunctional inhibitor/plant lipid transfer protein/seed storage helical" evidence="8">
    <location>
        <begin position="28"/>
        <end position="112"/>
    </location>
</feature>
<evidence type="ECO:0000256" key="5">
    <source>
        <dbReference type="ARBA" id="ARBA00023157"/>
    </source>
</evidence>
<dbReference type="SMR" id="A0A498IG12"/>
<comment type="function">
    <text evidence="1 6">Plant non-specific lipid-transfer proteins transfer phospholipids as well as galactolipids across membranes. May play a role in wax or cutin deposition in the cell walls of expanding epidermal cells and certain secretory tissues.</text>
</comment>